<proteinExistence type="predicted"/>
<sequence>MSCYFQVGDRDLWNPSNSVATLFLDQAEAFSRLVGHSSGLGPIVEDECQVDVARFQKFTGLLVKRYQDSNNRTLRSLTEGFIVVSLVLVQRAGGEVEEIEQGYAEMWTALREAQDRAMPDD</sequence>
<organism evidence="1 2">
    <name type="scientific">Streptomyces javensis</name>
    <dbReference type="NCBI Taxonomy" id="114698"/>
    <lineage>
        <taxon>Bacteria</taxon>
        <taxon>Bacillati</taxon>
        <taxon>Actinomycetota</taxon>
        <taxon>Actinomycetes</taxon>
        <taxon>Kitasatosporales</taxon>
        <taxon>Streptomycetaceae</taxon>
        <taxon>Streptomyces</taxon>
        <taxon>Streptomyces violaceusniger group</taxon>
    </lineage>
</organism>
<protein>
    <submittedName>
        <fullName evidence="1">Uncharacterized protein</fullName>
    </submittedName>
</protein>
<gene>
    <name evidence="1" type="ORF">GCM10009579_84830</name>
</gene>
<comment type="caution">
    <text evidence="1">The sequence shown here is derived from an EMBL/GenBank/DDBJ whole genome shotgun (WGS) entry which is preliminary data.</text>
</comment>
<dbReference type="Proteomes" id="UP001500282">
    <property type="component" value="Unassembled WGS sequence"/>
</dbReference>
<dbReference type="InterPro" id="IPR045732">
    <property type="entry name" value="DUF6086"/>
</dbReference>
<evidence type="ECO:0000313" key="1">
    <source>
        <dbReference type="EMBL" id="GAA1302633.1"/>
    </source>
</evidence>
<evidence type="ECO:0000313" key="2">
    <source>
        <dbReference type="Proteomes" id="UP001500282"/>
    </source>
</evidence>
<dbReference type="EMBL" id="BAAAIH010000091">
    <property type="protein sequence ID" value="GAA1302633.1"/>
    <property type="molecule type" value="Genomic_DNA"/>
</dbReference>
<accession>A0ABN1XDG4</accession>
<name>A0ABN1XDG4_9ACTN</name>
<dbReference type="Pfam" id="PF19564">
    <property type="entry name" value="DUF6086"/>
    <property type="match status" value="1"/>
</dbReference>
<keyword evidence="2" id="KW-1185">Reference proteome</keyword>
<reference evidence="1 2" key="1">
    <citation type="journal article" date="2019" name="Int. J. Syst. Evol. Microbiol.">
        <title>The Global Catalogue of Microorganisms (GCM) 10K type strain sequencing project: providing services to taxonomists for standard genome sequencing and annotation.</title>
        <authorList>
            <consortium name="The Broad Institute Genomics Platform"/>
            <consortium name="The Broad Institute Genome Sequencing Center for Infectious Disease"/>
            <person name="Wu L."/>
            <person name="Ma J."/>
        </authorList>
    </citation>
    <scope>NUCLEOTIDE SEQUENCE [LARGE SCALE GENOMIC DNA]</scope>
    <source>
        <strain evidence="1 2">JCM 11448</strain>
    </source>
</reference>